<comment type="caution">
    <text evidence="1">The sequence shown here is derived from an EMBL/GenBank/DDBJ whole genome shotgun (WGS) entry which is preliminary data.</text>
</comment>
<name>A0A561EMX7_9ACTN</name>
<dbReference type="AlphaFoldDB" id="A0A561EMX7"/>
<reference evidence="1 2" key="1">
    <citation type="submission" date="2019-06" db="EMBL/GenBank/DDBJ databases">
        <title>Sequencing the genomes of 1000 actinobacteria strains.</title>
        <authorList>
            <person name="Klenk H.-P."/>
        </authorList>
    </citation>
    <scope>NUCLEOTIDE SEQUENCE [LARGE SCALE GENOMIC DNA]</scope>
    <source>
        <strain evidence="1 2">DSM 41649</strain>
    </source>
</reference>
<proteinExistence type="predicted"/>
<dbReference type="OrthoDB" id="4317400at2"/>
<evidence type="ECO:0000313" key="2">
    <source>
        <dbReference type="Proteomes" id="UP000318416"/>
    </source>
</evidence>
<accession>A0A561EMX7</accession>
<sequence length="309" mass="33241">MTLIQPPMMVNGGTHPARAFRMMVRDLARGSQGVTEGGDLKVRQTSTPGAAVRIGDGSAIVRGATWGQGSYTQYNVGDQVVPIASTAGVGRSDLVVLRVEDPEYEGNRNPATQDIGYVHVIPNVSAGTTTPPVGMTAIPLARIDIPPNCATITDAMVRDLRQIANPRRDRKLYTINGFPYSQLPSQSGVWQDDWPPGGRVLTDVPAWATKANLVATLTGIRVFGETFFGVRLVWGGWIGTEYQVDTDTITYVSRTSVMASDSPDLAPWFRGKTQELRLQAGRYNNANGGGDVSGSTALIFDVEFIEGVV</sequence>
<dbReference type="RefSeq" id="WP_145789447.1">
    <property type="nucleotide sequence ID" value="NZ_BAAABR010000054.1"/>
</dbReference>
<dbReference type="EMBL" id="VIVR01000001">
    <property type="protein sequence ID" value="TWE16964.1"/>
    <property type="molecule type" value="Genomic_DNA"/>
</dbReference>
<evidence type="ECO:0000313" key="1">
    <source>
        <dbReference type="EMBL" id="TWE16964.1"/>
    </source>
</evidence>
<keyword evidence="2" id="KW-1185">Reference proteome</keyword>
<organism evidence="1 2">
    <name type="scientific">Kitasatospora atroaurantiaca</name>
    <dbReference type="NCBI Taxonomy" id="285545"/>
    <lineage>
        <taxon>Bacteria</taxon>
        <taxon>Bacillati</taxon>
        <taxon>Actinomycetota</taxon>
        <taxon>Actinomycetes</taxon>
        <taxon>Kitasatosporales</taxon>
        <taxon>Streptomycetaceae</taxon>
        <taxon>Kitasatospora</taxon>
    </lineage>
</organism>
<gene>
    <name evidence="1" type="ORF">FB465_1959</name>
</gene>
<dbReference type="Proteomes" id="UP000318416">
    <property type="component" value="Unassembled WGS sequence"/>
</dbReference>
<protein>
    <submittedName>
        <fullName evidence="1">Uncharacterized protein</fullName>
    </submittedName>
</protein>